<reference evidence="1 2" key="1">
    <citation type="journal article" date="2014" name="Genome Biol. Evol.">
        <title>The secreted proteins of Achlya hypogyna and Thraustotheca clavata identify the ancestral oomycete secretome and reveal gene acquisitions by horizontal gene transfer.</title>
        <authorList>
            <person name="Misner I."/>
            <person name="Blouin N."/>
            <person name="Leonard G."/>
            <person name="Richards T.A."/>
            <person name="Lane C.E."/>
        </authorList>
    </citation>
    <scope>NUCLEOTIDE SEQUENCE [LARGE SCALE GENOMIC DNA]</scope>
    <source>
        <strain evidence="1 2">ATCC 48635</strain>
    </source>
</reference>
<evidence type="ECO:0000313" key="1">
    <source>
        <dbReference type="EMBL" id="OQS00766.1"/>
    </source>
</evidence>
<dbReference type="OrthoDB" id="60960at2759"/>
<sequence length="102" mass="11498">MTGVVYEVVVRCEASVAARLSEYMTGRHLPQILATGCFAEIEFEQSAPDAFRTRYKADSQADLDRYLAEHTAALRDDFAAHFPSGILAVERVNWTVLRTFKK</sequence>
<protein>
    <recommendedName>
        <fullName evidence="3">DUF4286 family protein</fullName>
    </recommendedName>
</protein>
<dbReference type="Proteomes" id="UP000243579">
    <property type="component" value="Unassembled WGS sequence"/>
</dbReference>
<dbReference type="InterPro" id="IPR025563">
    <property type="entry name" value="DUF4286"/>
</dbReference>
<dbReference type="EMBL" id="JNBR01000024">
    <property type="protein sequence ID" value="OQS00766.1"/>
    <property type="molecule type" value="Genomic_DNA"/>
</dbReference>
<dbReference type="AlphaFoldDB" id="A0A1V9ZRV6"/>
<gene>
    <name evidence="1" type="ORF">ACHHYP_02706</name>
</gene>
<proteinExistence type="predicted"/>
<evidence type="ECO:0008006" key="3">
    <source>
        <dbReference type="Google" id="ProtNLM"/>
    </source>
</evidence>
<dbReference type="Pfam" id="PF14114">
    <property type="entry name" value="DUF4286"/>
    <property type="match status" value="1"/>
</dbReference>
<accession>A0A1V9ZRV6</accession>
<comment type="caution">
    <text evidence="1">The sequence shown here is derived from an EMBL/GenBank/DDBJ whole genome shotgun (WGS) entry which is preliminary data.</text>
</comment>
<organism evidence="1 2">
    <name type="scientific">Achlya hypogyna</name>
    <name type="common">Oomycete</name>
    <name type="synonym">Protoachlya hypogyna</name>
    <dbReference type="NCBI Taxonomy" id="1202772"/>
    <lineage>
        <taxon>Eukaryota</taxon>
        <taxon>Sar</taxon>
        <taxon>Stramenopiles</taxon>
        <taxon>Oomycota</taxon>
        <taxon>Saprolegniomycetes</taxon>
        <taxon>Saprolegniales</taxon>
        <taxon>Achlyaceae</taxon>
        <taxon>Achlya</taxon>
    </lineage>
</organism>
<name>A0A1V9ZRV6_ACHHY</name>
<evidence type="ECO:0000313" key="2">
    <source>
        <dbReference type="Proteomes" id="UP000243579"/>
    </source>
</evidence>
<keyword evidence="2" id="KW-1185">Reference proteome</keyword>